<evidence type="ECO:0000313" key="3">
    <source>
        <dbReference type="Proteomes" id="UP000008311"/>
    </source>
</evidence>
<dbReference type="AlphaFoldDB" id="B9TN03"/>
<dbReference type="EMBL" id="EQ990760">
    <property type="protein sequence ID" value="EEF22760.1"/>
    <property type="molecule type" value="Genomic_DNA"/>
</dbReference>
<protein>
    <submittedName>
        <fullName evidence="2">Uncharacterized protein</fullName>
    </submittedName>
</protein>
<gene>
    <name evidence="2" type="ORF">RCOM_2155290</name>
</gene>
<evidence type="ECO:0000313" key="2">
    <source>
        <dbReference type="EMBL" id="EEF22760.1"/>
    </source>
</evidence>
<accession>B9TN03</accession>
<sequence length="127" mass="14355">MPPPAPVLRRVPRSEGRDHRRAISALDERPRLRAVQRRDQLLHARIALRALKAHDEVHIGAVLALDRQRVPPRIQLGVERIVGVDQRQIDLIEHARQRRRLELAELQVLAVLDDVLGRGGGALGVEQ</sequence>
<organism evidence="2 3">
    <name type="scientific">Ricinus communis</name>
    <name type="common">Castor bean</name>
    <dbReference type="NCBI Taxonomy" id="3988"/>
    <lineage>
        <taxon>Eukaryota</taxon>
        <taxon>Viridiplantae</taxon>
        <taxon>Streptophyta</taxon>
        <taxon>Embryophyta</taxon>
        <taxon>Tracheophyta</taxon>
        <taxon>Spermatophyta</taxon>
        <taxon>Magnoliopsida</taxon>
        <taxon>eudicotyledons</taxon>
        <taxon>Gunneridae</taxon>
        <taxon>Pentapetalae</taxon>
        <taxon>rosids</taxon>
        <taxon>fabids</taxon>
        <taxon>Malpighiales</taxon>
        <taxon>Euphorbiaceae</taxon>
        <taxon>Acalyphoideae</taxon>
        <taxon>Acalypheae</taxon>
        <taxon>Ricinus</taxon>
    </lineage>
</organism>
<reference evidence="3" key="1">
    <citation type="journal article" date="2010" name="Nat. Biotechnol.">
        <title>Draft genome sequence of the oilseed species Ricinus communis.</title>
        <authorList>
            <person name="Chan A.P."/>
            <person name="Crabtree J."/>
            <person name="Zhao Q."/>
            <person name="Lorenzi H."/>
            <person name="Orvis J."/>
            <person name="Puiu D."/>
            <person name="Melake-Berhan A."/>
            <person name="Jones K.M."/>
            <person name="Redman J."/>
            <person name="Chen G."/>
            <person name="Cahoon E.B."/>
            <person name="Gedil M."/>
            <person name="Stanke M."/>
            <person name="Haas B.J."/>
            <person name="Wortman J.R."/>
            <person name="Fraser-Liggett C.M."/>
            <person name="Ravel J."/>
            <person name="Rabinowicz P.D."/>
        </authorList>
    </citation>
    <scope>NUCLEOTIDE SEQUENCE [LARGE SCALE GENOMIC DNA]</scope>
    <source>
        <strain evidence="3">cv. Hale</strain>
    </source>
</reference>
<evidence type="ECO:0000256" key="1">
    <source>
        <dbReference type="SAM" id="MobiDB-lite"/>
    </source>
</evidence>
<proteinExistence type="predicted"/>
<dbReference type="InParanoid" id="B9TN03"/>
<keyword evidence="3" id="KW-1185">Reference proteome</keyword>
<feature type="region of interest" description="Disordered" evidence="1">
    <location>
        <begin position="1"/>
        <end position="23"/>
    </location>
</feature>
<feature type="non-terminal residue" evidence="2">
    <location>
        <position position="127"/>
    </location>
</feature>
<name>B9TN03_RICCO</name>
<dbReference type="Proteomes" id="UP000008311">
    <property type="component" value="Unassembled WGS sequence"/>
</dbReference>